<gene>
    <name evidence="1" type="ORF">Pth03_45070</name>
</gene>
<comment type="caution">
    <text evidence="1">The sequence shown here is derived from an EMBL/GenBank/DDBJ whole genome shotgun (WGS) entry which is preliminary data.</text>
</comment>
<proteinExistence type="predicted"/>
<protein>
    <submittedName>
        <fullName evidence="1">Uncharacterized protein</fullName>
    </submittedName>
</protein>
<evidence type="ECO:0000313" key="2">
    <source>
        <dbReference type="Proteomes" id="UP000605992"/>
    </source>
</evidence>
<reference evidence="1" key="1">
    <citation type="submission" date="2021-01" db="EMBL/GenBank/DDBJ databases">
        <title>Whole genome shotgun sequence of Planotetraspora thailandica NBRC 104271.</title>
        <authorList>
            <person name="Komaki H."/>
            <person name="Tamura T."/>
        </authorList>
    </citation>
    <scope>NUCLEOTIDE SEQUENCE</scope>
    <source>
        <strain evidence="1">NBRC 104271</strain>
    </source>
</reference>
<keyword evidence="2" id="KW-1185">Reference proteome</keyword>
<name>A0A8J3XZ37_9ACTN</name>
<organism evidence="1 2">
    <name type="scientific">Planotetraspora thailandica</name>
    <dbReference type="NCBI Taxonomy" id="487172"/>
    <lineage>
        <taxon>Bacteria</taxon>
        <taxon>Bacillati</taxon>
        <taxon>Actinomycetota</taxon>
        <taxon>Actinomycetes</taxon>
        <taxon>Streptosporangiales</taxon>
        <taxon>Streptosporangiaceae</taxon>
        <taxon>Planotetraspora</taxon>
    </lineage>
</organism>
<dbReference type="EMBL" id="BOOR01000033">
    <property type="protein sequence ID" value="GII56118.1"/>
    <property type="molecule type" value="Genomic_DNA"/>
</dbReference>
<dbReference type="Proteomes" id="UP000605992">
    <property type="component" value="Unassembled WGS sequence"/>
</dbReference>
<accession>A0A8J3XZ37</accession>
<dbReference type="AlphaFoldDB" id="A0A8J3XZ37"/>
<evidence type="ECO:0000313" key="1">
    <source>
        <dbReference type="EMBL" id="GII56118.1"/>
    </source>
</evidence>
<sequence>MSAPVYDPWVDRPAPPRHAPALVEVSWYPWPLSYADDTVVEEMSSWSPEWFDVPLYPNGHVVENDRCVCGWIPFGTRKGSKPEYVTYGPFDSAPIEWTVK</sequence>